<evidence type="ECO:0000313" key="3">
    <source>
        <dbReference type="Proteomes" id="UP001358586"/>
    </source>
</evidence>
<reference evidence="2 3" key="1">
    <citation type="submission" date="2023-03" db="EMBL/GenBank/DDBJ databases">
        <title>WGS of Gossypium arboreum.</title>
        <authorList>
            <person name="Yu D."/>
        </authorList>
    </citation>
    <scope>NUCLEOTIDE SEQUENCE [LARGE SCALE GENOMIC DNA]</scope>
    <source>
        <tissue evidence="2">Leaf</tissue>
    </source>
</reference>
<keyword evidence="3" id="KW-1185">Reference proteome</keyword>
<name>A0ABR0P3W9_GOSAR</name>
<comment type="caution">
    <text evidence="2">The sequence shown here is derived from an EMBL/GenBank/DDBJ whole genome shotgun (WGS) entry which is preliminary data.</text>
</comment>
<gene>
    <name evidence="2" type="ORF">PVK06_028368</name>
</gene>
<evidence type="ECO:0000313" key="2">
    <source>
        <dbReference type="EMBL" id="KAK5812924.1"/>
    </source>
</evidence>
<dbReference type="EMBL" id="JARKNE010000008">
    <property type="protein sequence ID" value="KAK5812924.1"/>
    <property type="molecule type" value="Genomic_DNA"/>
</dbReference>
<evidence type="ECO:0000256" key="1">
    <source>
        <dbReference type="SAM" id="MobiDB-lite"/>
    </source>
</evidence>
<feature type="region of interest" description="Disordered" evidence="1">
    <location>
        <begin position="1"/>
        <end position="126"/>
    </location>
</feature>
<accession>A0ABR0P3W9</accession>
<feature type="compositionally biased region" description="Basic and acidic residues" evidence="1">
    <location>
        <begin position="67"/>
        <end position="78"/>
    </location>
</feature>
<feature type="compositionally biased region" description="Basic and acidic residues" evidence="1">
    <location>
        <begin position="27"/>
        <end position="56"/>
    </location>
</feature>
<sequence>MRALVVTPNQERGLRRNGVEMVASGDRVSEDKEENQTKPKDKREQHGNAGKEKAGEEELMATSPMERISHKIMKDGMGRLKSNRKRHKGPNGDNMEESLVRSVKRKLSENVSPFKAVAGAQPRHEP</sequence>
<organism evidence="2 3">
    <name type="scientific">Gossypium arboreum</name>
    <name type="common">Tree cotton</name>
    <name type="synonym">Gossypium nanking</name>
    <dbReference type="NCBI Taxonomy" id="29729"/>
    <lineage>
        <taxon>Eukaryota</taxon>
        <taxon>Viridiplantae</taxon>
        <taxon>Streptophyta</taxon>
        <taxon>Embryophyta</taxon>
        <taxon>Tracheophyta</taxon>
        <taxon>Spermatophyta</taxon>
        <taxon>Magnoliopsida</taxon>
        <taxon>eudicotyledons</taxon>
        <taxon>Gunneridae</taxon>
        <taxon>Pentapetalae</taxon>
        <taxon>rosids</taxon>
        <taxon>malvids</taxon>
        <taxon>Malvales</taxon>
        <taxon>Malvaceae</taxon>
        <taxon>Malvoideae</taxon>
        <taxon>Gossypium</taxon>
    </lineage>
</organism>
<protein>
    <submittedName>
        <fullName evidence="2">Uncharacterized protein</fullName>
    </submittedName>
</protein>
<dbReference type="Proteomes" id="UP001358586">
    <property type="component" value="Chromosome 8"/>
</dbReference>
<proteinExistence type="predicted"/>